<organism evidence="1 2">
    <name type="scientific">Dreissena polymorpha</name>
    <name type="common">Zebra mussel</name>
    <name type="synonym">Mytilus polymorpha</name>
    <dbReference type="NCBI Taxonomy" id="45954"/>
    <lineage>
        <taxon>Eukaryota</taxon>
        <taxon>Metazoa</taxon>
        <taxon>Spiralia</taxon>
        <taxon>Lophotrochozoa</taxon>
        <taxon>Mollusca</taxon>
        <taxon>Bivalvia</taxon>
        <taxon>Autobranchia</taxon>
        <taxon>Heteroconchia</taxon>
        <taxon>Euheterodonta</taxon>
        <taxon>Imparidentia</taxon>
        <taxon>Neoheterodontei</taxon>
        <taxon>Myida</taxon>
        <taxon>Dreissenoidea</taxon>
        <taxon>Dreissenidae</taxon>
        <taxon>Dreissena</taxon>
    </lineage>
</organism>
<dbReference type="Gene3D" id="3.40.50.10140">
    <property type="entry name" value="Toll/interleukin-1 receptor homology (TIR) domain"/>
    <property type="match status" value="1"/>
</dbReference>
<protein>
    <recommendedName>
        <fullName evidence="3">TIR domain-containing protein</fullName>
    </recommendedName>
</protein>
<reference evidence="1" key="1">
    <citation type="journal article" date="2019" name="bioRxiv">
        <title>The Genome of the Zebra Mussel, Dreissena polymorpha: A Resource for Invasive Species Research.</title>
        <authorList>
            <person name="McCartney M.A."/>
            <person name="Auch B."/>
            <person name="Kono T."/>
            <person name="Mallez S."/>
            <person name="Zhang Y."/>
            <person name="Obille A."/>
            <person name="Becker A."/>
            <person name="Abrahante J.E."/>
            <person name="Garbe J."/>
            <person name="Badalamenti J.P."/>
            <person name="Herman A."/>
            <person name="Mangelson H."/>
            <person name="Liachko I."/>
            <person name="Sullivan S."/>
            <person name="Sone E.D."/>
            <person name="Koren S."/>
            <person name="Silverstein K.A.T."/>
            <person name="Beckman K.B."/>
            <person name="Gohl D.M."/>
        </authorList>
    </citation>
    <scope>NUCLEOTIDE SEQUENCE</scope>
    <source>
        <strain evidence="1">Duluth1</strain>
        <tissue evidence="1">Whole animal</tissue>
    </source>
</reference>
<evidence type="ECO:0000313" key="2">
    <source>
        <dbReference type="Proteomes" id="UP000828390"/>
    </source>
</evidence>
<dbReference type="Proteomes" id="UP000828390">
    <property type="component" value="Unassembled WGS sequence"/>
</dbReference>
<dbReference type="InterPro" id="IPR035897">
    <property type="entry name" value="Toll_tir_struct_dom_sf"/>
</dbReference>
<keyword evidence="2" id="KW-1185">Reference proteome</keyword>
<comment type="caution">
    <text evidence="1">The sequence shown here is derived from an EMBL/GenBank/DDBJ whole genome shotgun (WGS) entry which is preliminary data.</text>
</comment>
<dbReference type="AlphaFoldDB" id="A0A9D3Y153"/>
<reference evidence="1" key="2">
    <citation type="submission" date="2020-11" db="EMBL/GenBank/DDBJ databases">
        <authorList>
            <person name="McCartney M.A."/>
            <person name="Auch B."/>
            <person name="Kono T."/>
            <person name="Mallez S."/>
            <person name="Becker A."/>
            <person name="Gohl D.M."/>
            <person name="Silverstein K.A.T."/>
            <person name="Koren S."/>
            <person name="Bechman K.B."/>
            <person name="Herman A."/>
            <person name="Abrahante J.E."/>
            <person name="Garbe J."/>
        </authorList>
    </citation>
    <scope>NUCLEOTIDE SEQUENCE</scope>
    <source>
        <strain evidence="1">Duluth1</strain>
        <tissue evidence="1">Whole animal</tissue>
    </source>
</reference>
<accession>A0A9D3Y153</accession>
<name>A0A9D3Y153_DREPO</name>
<dbReference type="EMBL" id="JAIWYP010000046">
    <property type="protein sequence ID" value="KAH3691063.1"/>
    <property type="molecule type" value="Genomic_DNA"/>
</dbReference>
<sequence length="453" mass="51276">MDHSINKTIKYRDREHAGEDPSLYSAYAKQSLGSLSDAEYNDYRVLHSDSKVFLKDIGHVNELMHNKEAGRNVHYNGEELNEQSMYTTKPSMNLRIEANDYSSYGPIAFCVPKLERSANQTQVYPSKMPIVNFSRTFLSPIVCTVRPFKIPEEPLSCTVEPDCDPIVQKSSCCSVEGLHHSTTRKTQSNDYVEKDALFCTANGLHSTNKCEKAGWSALKGEVLHESLTTQMSGIRIESSIKERPINVHTTVETAENDAHIRAEQSEITARENVFQTMVSCEPVSVDIGRNEEEMQTYATDYLYISKKDIVIIHSEDDIVRAANFKESIEKLCDNKLIPGVTVDLQQHIDAGMQAIGSLDTLHDRYRCILVFVTDAFQLDAYKKFHSECLLVFGLDAGGDKLNRVVPVWVDATRRTCKIPYLKTLNGIAYTGKTSNFFEELMLKTVKHFREMIK</sequence>
<proteinExistence type="predicted"/>
<evidence type="ECO:0000313" key="1">
    <source>
        <dbReference type="EMBL" id="KAH3691063.1"/>
    </source>
</evidence>
<gene>
    <name evidence="1" type="ORF">DPMN_193663</name>
</gene>
<evidence type="ECO:0008006" key="3">
    <source>
        <dbReference type="Google" id="ProtNLM"/>
    </source>
</evidence>